<comment type="caution">
    <text evidence="2">The sequence shown here is derived from an EMBL/GenBank/DDBJ whole genome shotgun (WGS) entry which is preliminary data.</text>
</comment>
<sequence>MFEDWTAAISSGFDAAMSGHGQSLNGGNPRPRIVIVGGGFSGAVLAWHLHRTAPHRHEIVIVEPRDEIGRGLAYDSSDPAHRINVPALKMNLDFDEEGHFEQWLIASGYPARDPASVIAGVHLFPTRKAFGDYVIAHVGQLGGAVTHKQAKARAVIPNQCGHRVVCDDGEEIHADALVLAVCHTPPEVPSSLAELRNNPRFIVDPWQRDVLSSIAPDDRVLIVGTGLTMADIVASLDRQGHRGHVTAISRRGLRSQTHATQFSDVFGDFASSPSDTTLALLRHVRRAIAEAAREGQSWHPVLDQLRLQGFEIWRALPLNERARLIRHLRPFWDTYRFRIAPQVDAVIVRRINEGSLTIRAASVRASMHQGKVLSVELRARRSQTWEPATFDTIVLATGPAHGTVFSSNPLLGQMSDDGLARPDPLGLGIDVDLQGRAIVRDDRAADTLFVAGPLARGTFGELMGAPDLARHARNIAETLARMDIHASRLPPHPVQD</sequence>
<name>K8PIX6_9BRAD</name>
<feature type="domain" description="FAD-dependent urate hydroxylase HpyO/Asp monooxygenase CreE-like FAD/NAD(P)-binding" evidence="1">
    <location>
        <begin position="34"/>
        <end position="183"/>
    </location>
</feature>
<evidence type="ECO:0000313" key="3">
    <source>
        <dbReference type="Proteomes" id="UP000001095"/>
    </source>
</evidence>
<accession>K8PIX6</accession>
<reference evidence="2 3" key="1">
    <citation type="submission" date="2012-04" db="EMBL/GenBank/DDBJ databases">
        <title>The Genome Sequence of Afipia clevelandensis ATCC 49720.</title>
        <authorList>
            <consortium name="The Broad Institute Genome Sequencing Platform"/>
            <person name="Earl A."/>
            <person name="Ward D."/>
            <person name="Feldgarden M."/>
            <person name="Gevers D."/>
            <person name="Huys G."/>
            <person name="Walker B."/>
            <person name="Young S.K."/>
            <person name="Zeng Q."/>
            <person name="Gargeya S."/>
            <person name="Fitzgerald M."/>
            <person name="Haas B."/>
            <person name="Abouelleil A."/>
            <person name="Alvarado L."/>
            <person name="Arachchi H.M."/>
            <person name="Berlin A."/>
            <person name="Chapman S.B."/>
            <person name="Goldberg J."/>
            <person name="Griggs A."/>
            <person name="Gujja S."/>
            <person name="Hansen M."/>
            <person name="Howarth C."/>
            <person name="Imamovic A."/>
            <person name="Larimer J."/>
            <person name="McCowen C."/>
            <person name="Montmayeur A."/>
            <person name="Murphy C."/>
            <person name="Neiman D."/>
            <person name="Pearson M."/>
            <person name="Priest M."/>
            <person name="Roberts A."/>
            <person name="Saif S."/>
            <person name="Shea T."/>
            <person name="Sisk P."/>
            <person name="Sykes S."/>
            <person name="Wortman J."/>
            <person name="Nusbaum C."/>
            <person name="Birren B."/>
        </authorList>
    </citation>
    <scope>NUCLEOTIDE SEQUENCE [LARGE SCALE GENOMIC DNA]</scope>
    <source>
        <strain evidence="2 3">ATCC 49720</strain>
    </source>
</reference>
<dbReference type="Pfam" id="PF13454">
    <property type="entry name" value="NAD_binding_9"/>
    <property type="match status" value="1"/>
</dbReference>
<protein>
    <recommendedName>
        <fullName evidence="1">FAD-dependent urate hydroxylase HpyO/Asp monooxygenase CreE-like FAD/NAD(P)-binding domain-containing protein</fullName>
    </recommendedName>
</protein>
<dbReference type="RefSeq" id="WP_002711016.1">
    <property type="nucleotide sequence ID" value="NZ_KB375281.1"/>
</dbReference>
<keyword evidence="3" id="KW-1185">Reference proteome</keyword>
<dbReference type="HOGENOM" id="CLU_020215_2_0_5"/>
<gene>
    <name evidence="2" type="ORF">HMPREF9696_00150</name>
</gene>
<dbReference type="Proteomes" id="UP000001095">
    <property type="component" value="Unassembled WGS sequence"/>
</dbReference>
<dbReference type="EMBL" id="AGWY01000001">
    <property type="protein sequence ID" value="EKS42607.1"/>
    <property type="molecule type" value="Genomic_DNA"/>
</dbReference>
<dbReference type="InterPro" id="IPR038732">
    <property type="entry name" value="HpyO/CreE_NAD-binding"/>
</dbReference>
<dbReference type="Gene3D" id="3.50.50.60">
    <property type="entry name" value="FAD/NAD(P)-binding domain"/>
    <property type="match status" value="2"/>
</dbReference>
<dbReference type="AlphaFoldDB" id="K8PIX6"/>
<dbReference type="InterPro" id="IPR052189">
    <property type="entry name" value="L-asp_N-monooxygenase_NS-form"/>
</dbReference>
<evidence type="ECO:0000313" key="2">
    <source>
        <dbReference type="EMBL" id="EKS42607.1"/>
    </source>
</evidence>
<dbReference type="SUPFAM" id="SSF51905">
    <property type="entry name" value="FAD/NAD(P)-binding domain"/>
    <property type="match status" value="2"/>
</dbReference>
<organism evidence="2 3">
    <name type="scientific">Afipia clevelandensis ATCC 49720</name>
    <dbReference type="NCBI Taxonomy" id="883079"/>
    <lineage>
        <taxon>Bacteria</taxon>
        <taxon>Pseudomonadati</taxon>
        <taxon>Pseudomonadota</taxon>
        <taxon>Alphaproteobacteria</taxon>
        <taxon>Hyphomicrobiales</taxon>
        <taxon>Nitrobacteraceae</taxon>
        <taxon>Afipia</taxon>
    </lineage>
</organism>
<dbReference type="PANTHER" id="PTHR40254">
    <property type="entry name" value="BLR0577 PROTEIN"/>
    <property type="match status" value="1"/>
</dbReference>
<proteinExistence type="predicted"/>
<evidence type="ECO:0000259" key="1">
    <source>
        <dbReference type="Pfam" id="PF13454"/>
    </source>
</evidence>
<dbReference type="PANTHER" id="PTHR40254:SF1">
    <property type="entry name" value="BLR0577 PROTEIN"/>
    <property type="match status" value="1"/>
</dbReference>
<dbReference type="InterPro" id="IPR036188">
    <property type="entry name" value="FAD/NAD-bd_sf"/>
</dbReference>
<dbReference type="PATRIC" id="fig|883079.3.peg.157"/>